<feature type="transmembrane region" description="Helical" evidence="10">
    <location>
        <begin position="12"/>
        <end position="35"/>
    </location>
</feature>
<keyword evidence="4" id="KW-0611">Plant defense</keyword>
<keyword evidence="7 10" id="KW-0472">Membrane</keyword>
<dbReference type="InterPro" id="IPR018247">
    <property type="entry name" value="EF_Hand_1_Ca_BS"/>
</dbReference>
<evidence type="ECO:0000256" key="8">
    <source>
        <dbReference type="ARBA" id="ARBA00023265"/>
    </source>
</evidence>
<evidence type="ECO:0000256" key="10">
    <source>
        <dbReference type="SAM" id="Phobius"/>
    </source>
</evidence>
<evidence type="ECO:0000256" key="1">
    <source>
        <dbReference type="ARBA" id="ARBA00004141"/>
    </source>
</evidence>
<evidence type="ECO:0000256" key="7">
    <source>
        <dbReference type="ARBA" id="ARBA00023136"/>
    </source>
</evidence>
<feature type="transmembrane region" description="Helical" evidence="10">
    <location>
        <begin position="907"/>
        <end position="929"/>
    </location>
</feature>
<gene>
    <name evidence="12" type="ORF">Vretimale_1373</name>
</gene>
<evidence type="ECO:0000256" key="4">
    <source>
        <dbReference type="ARBA" id="ARBA00022821"/>
    </source>
</evidence>
<feature type="transmembrane region" description="Helical" evidence="10">
    <location>
        <begin position="123"/>
        <end position="144"/>
    </location>
</feature>
<keyword evidence="8" id="KW-0568">Pathogenesis-related protein</keyword>
<dbReference type="Proteomes" id="UP000722791">
    <property type="component" value="Unassembled WGS sequence"/>
</dbReference>
<dbReference type="PANTHER" id="PTHR31942:SF52">
    <property type="entry name" value="MLO-LIKE PROTEIN 1"/>
    <property type="match status" value="1"/>
</dbReference>
<evidence type="ECO:0000256" key="9">
    <source>
        <dbReference type="SAM" id="MobiDB-lite"/>
    </source>
</evidence>
<dbReference type="Pfam" id="PF03094">
    <property type="entry name" value="Mlo"/>
    <property type="match status" value="1"/>
</dbReference>
<dbReference type="InterPro" id="IPR004326">
    <property type="entry name" value="Mlo"/>
</dbReference>
<feature type="compositionally biased region" description="Gly residues" evidence="9">
    <location>
        <begin position="1269"/>
        <end position="1278"/>
    </location>
</feature>
<dbReference type="InterPro" id="IPR011992">
    <property type="entry name" value="EF-hand-dom_pair"/>
</dbReference>
<reference evidence="12" key="1">
    <citation type="journal article" date="2021" name="Proc. Natl. Acad. Sci. U.S.A.">
        <title>Three genomes in the algal genus Volvox reveal the fate of a haploid sex-determining region after a transition to homothallism.</title>
        <authorList>
            <person name="Yamamoto K."/>
            <person name="Hamaji T."/>
            <person name="Kawai-Toyooka H."/>
            <person name="Matsuzaki R."/>
            <person name="Takahashi F."/>
            <person name="Nishimura Y."/>
            <person name="Kawachi M."/>
            <person name="Noguchi H."/>
            <person name="Minakuchi Y."/>
            <person name="Umen J.G."/>
            <person name="Toyoda A."/>
            <person name="Nozaki H."/>
        </authorList>
    </citation>
    <scope>NUCLEOTIDE SEQUENCE</scope>
    <source>
        <strain evidence="12">NIES-3785</strain>
    </source>
</reference>
<dbReference type="SUPFAM" id="SSF47473">
    <property type="entry name" value="EF-hand"/>
    <property type="match status" value="1"/>
</dbReference>
<organism evidence="12 13">
    <name type="scientific">Volvox reticuliferus</name>
    <dbReference type="NCBI Taxonomy" id="1737510"/>
    <lineage>
        <taxon>Eukaryota</taxon>
        <taxon>Viridiplantae</taxon>
        <taxon>Chlorophyta</taxon>
        <taxon>core chlorophytes</taxon>
        <taxon>Chlorophyceae</taxon>
        <taxon>CS clade</taxon>
        <taxon>Chlamydomonadales</taxon>
        <taxon>Volvocaceae</taxon>
        <taxon>Volvox</taxon>
    </lineage>
</organism>
<dbReference type="PANTHER" id="PTHR31942">
    <property type="entry name" value="MLO-LIKE PROTEIN 1"/>
    <property type="match status" value="1"/>
</dbReference>
<proteinExistence type="inferred from homology"/>
<comment type="caution">
    <text evidence="12">The sequence shown here is derived from an EMBL/GenBank/DDBJ whole genome shotgun (WGS) entry which is preliminary data.</text>
</comment>
<keyword evidence="6 10" id="KW-1133">Transmembrane helix</keyword>
<feature type="domain" description="EF-hand" evidence="11">
    <location>
        <begin position="1044"/>
        <end position="1079"/>
    </location>
</feature>
<feature type="transmembrane region" description="Helical" evidence="10">
    <location>
        <begin position="243"/>
        <end position="261"/>
    </location>
</feature>
<comment type="similarity">
    <text evidence="2">Belongs to the MLO family.</text>
</comment>
<evidence type="ECO:0000259" key="11">
    <source>
        <dbReference type="PROSITE" id="PS50222"/>
    </source>
</evidence>
<dbReference type="PROSITE" id="PS50222">
    <property type="entry name" value="EF_HAND_2"/>
    <property type="match status" value="1"/>
</dbReference>
<keyword evidence="5" id="KW-0106">Calcium</keyword>
<dbReference type="InterPro" id="IPR002048">
    <property type="entry name" value="EF_hand_dom"/>
</dbReference>
<comment type="subcellular location">
    <subcellularLocation>
        <location evidence="1">Membrane</location>
        <topology evidence="1">Multi-pass membrane protein</topology>
    </subcellularLocation>
</comment>
<dbReference type="GO" id="GO:0006952">
    <property type="term" value="P:defense response"/>
    <property type="evidence" value="ECO:0007669"/>
    <property type="project" value="UniProtKB-KW"/>
</dbReference>
<evidence type="ECO:0000313" key="12">
    <source>
        <dbReference type="EMBL" id="GIL95319.1"/>
    </source>
</evidence>
<evidence type="ECO:0000313" key="13">
    <source>
        <dbReference type="Proteomes" id="UP000722791"/>
    </source>
</evidence>
<feature type="region of interest" description="Disordered" evidence="9">
    <location>
        <begin position="750"/>
        <end position="841"/>
    </location>
</feature>
<dbReference type="Pfam" id="PF13499">
    <property type="entry name" value="EF-hand_7"/>
    <property type="match status" value="1"/>
</dbReference>
<feature type="region of interest" description="Disordered" evidence="9">
    <location>
        <begin position="1253"/>
        <end position="1296"/>
    </location>
</feature>
<feature type="compositionally biased region" description="Polar residues" evidence="9">
    <location>
        <begin position="762"/>
        <end position="774"/>
    </location>
</feature>
<evidence type="ECO:0000256" key="2">
    <source>
        <dbReference type="ARBA" id="ARBA00006574"/>
    </source>
</evidence>
<dbReference type="PROSITE" id="PS00018">
    <property type="entry name" value="EF_HAND_1"/>
    <property type="match status" value="2"/>
</dbReference>
<name>A0A8J4FZA1_9CHLO</name>
<feature type="compositionally biased region" description="Low complexity" evidence="9">
    <location>
        <begin position="1253"/>
        <end position="1268"/>
    </location>
</feature>
<evidence type="ECO:0000256" key="6">
    <source>
        <dbReference type="ARBA" id="ARBA00022989"/>
    </source>
</evidence>
<accession>A0A8J4FZA1</accession>
<feature type="transmembrane region" description="Helical" evidence="10">
    <location>
        <begin position="869"/>
        <end position="892"/>
    </location>
</feature>
<protein>
    <recommendedName>
        <fullName evidence="11">EF-hand domain-containing protein</fullName>
    </recommendedName>
</protein>
<sequence>MAASVIMHGWELTALFLVFLFITLFWDFLVGFLTFLNNILRGRKANWLARVKDELLALGVVSLVLLFVEPSLQKICMPKGKSSSNGSTASYPPSPPPEYGTYYCDVGYRQVFPRTVIHAAHYLLFYLAIVHILFSLLTGVITNVKLAKWSALERTARKEQNIPAVAFLRISSVIARASDPASFRLGVRVRETWRDAIGFVDQDLYSLLRFMCEKRFRAHSVVLKNFNFLNMCEQCLEAELNEVYSHAWLLVFMMALLLLYNRRVYQMVWISFLCVAMMALMAGNMRWVMKKTAREARNLWRKVQGMGGLERDDGEEGSDAAEQDAAIKATEVAAARAGLPPDYVAAVGGPGAQAAMLQLQRAGRLGTDVETGVEGDVVNHQRMDQQHQFRLGANAGRMSMKRPHQQLRFMSSMRMGGYGPRPIGESLERGTNTGHNLTSDTAAIATAIASTAVAAASSAAACARSSGPGWQNNHGVGGSASLGITNDDASRSQHQGGDTLVDLVEACREAGCAAVAAHAAANSNSGTHCRCSNCCSYRQSHSGRQSQHASISWWERVGAIGLSGGATACPGVHGTVSIVPWLGRPESRRSSGFCCGPYVVRQTGNRAVAGGIGGGLAGTGCRKRVVGRGLERCHGPGPLGEGTISNPLYGANEGGVVTVGRLNGTQLPFGHSLQLGMPPQWSSYGGAVSGVGPGPSGFPYGIPAEASTAGFHAAPFGGGGASSATSMIAAAAAAPYGGSAITVPAAPVPQQAAVLPPPPQADNGQWGSNPSSGSPEEADESASTGTGSGSGGSRSSAGQRTSKGHRHNRHNHPHPHGSRVGGEGGKNGHGEDEEDEDFHSETSIMEHELASGIEEKITRLFFFGRPFMLLWFFNIIFAQASLTMTMSMAFVIPYDKFDYIRDVAMPMYIWLPVVLTNLMLVFYGCWVFLPQYALLSVAGILEPHEVMVEIKRSKTADKTEEGISAIVLEKMSDYFIGRHDGETRLSTAFIVTLASQAGIILGRDYKPQKHINKASLKPMYREFMMVWHDIAWYGELTTPYMIKSDVPEFKVAFDELDEDGSGALSFGELANMIRSLGTYATAGDVEAMLWEIDIDNSHSIGYDEFVKFMVYAFFDTRQLGYIDTLALMEAMERLDMSINEMQASVLMSVGNCEPEEEVKVTLRQFFGMFEKVQFEEVEALKEAQDDEAAAAAVNGFLGRTKELLSSVASRMLTVSRLPEAAGGGSVGSCSVIQTEGLSMSEYRRGISGLSAAAGPAPGNVPGVSVSPEPGGGGGGPEGVRGKQMSRLAVVTKPRQP</sequence>
<evidence type="ECO:0000256" key="3">
    <source>
        <dbReference type="ARBA" id="ARBA00022692"/>
    </source>
</evidence>
<feature type="transmembrane region" description="Helical" evidence="10">
    <location>
        <begin position="267"/>
        <end position="288"/>
    </location>
</feature>
<dbReference type="SMART" id="SM00054">
    <property type="entry name" value="EFh"/>
    <property type="match status" value="2"/>
</dbReference>
<keyword evidence="3 10" id="KW-0812">Transmembrane</keyword>
<dbReference type="GO" id="GO:0005509">
    <property type="term" value="F:calcium ion binding"/>
    <property type="evidence" value="ECO:0007669"/>
    <property type="project" value="InterPro"/>
</dbReference>
<evidence type="ECO:0000256" key="5">
    <source>
        <dbReference type="ARBA" id="ARBA00022837"/>
    </source>
</evidence>
<dbReference type="Gene3D" id="1.10.238.10">
    <property type="entry name" value="EF-hand"/>
    <property type="match status" value="1"/>
</dbReference>
<dbReference type="EMBL" id="BNCQ01000002">
    <property type="protein sequence ID" value="GIL95319.1"/>
    <property type="molecule type" value="Genomic_DNA"/>
</dbReference>
<dbReference type="CDD" id="cd00051">
    <property type="entry name" value="EFh"/>
    <property type="match status" value="1"/>
</dbReference>
<dbReference type="GO" id="GO:0016020">
    <property type="term" value="C:membrane"/>
    <property type="evidence" value="ECO:0007669"/>
    <property type="project" value="UniProtKB-SubCell"/>
</dbReference>
<feature type="compositionally biased region" description="Basic residues" evidence="9">
    <location>
        <begin position="802"/>
        <end position="817"/>
    </location>
</feature>